<dbReference type="SFLD" id="SFLDS00003">
    <property type="entry name" value="Haloacid_Dehalogenase"/>
    <property type="match status" value="1"/>
</dbReference>
<dbReference type="RefSeq" id="WP_046517376.1">
    <property type="nucleotide sequence ID" value="NZ_LAYZ01000025.1"/>
</dbReference>
<dbReference type="InterPro" id="IPR023198">
    <property type="entry name" value="PGP-like_dom2"/>
</dbReference>
<dbReference type="InterPro" id="IPR052550">
    <property type="entry name" value="Pyrimidine_5'-ntase_YjjG"/>
</dbReference>
<organism evidence="1 2">
    <name type="scientific">Salinicoccus sediminis</name>
    <dbReference type="NCBI Taxonomy" id="1432562"/>
    <lineage>
        <taxon>Bacteria</taxon>
        <taxon>Bacillati</taxon>
        <taxon>Bacillota</taxon>
        <taxon>Bacilli</taxon>
        <taxon>Bacillales</taxon>
        <taxon>Staphylococcaceae</taxon>
        <taxon>Salinicoccus</taxon>
    </lineage>
</organism>
<sequence>MKNYKYLLFDLDDTILDFGAAENRALEFVLESQRVDNSPGLYDRYKAINQAHWEMLERNELTKDRALAKRHEVFFGELGRSVDGAFINEMYMTQIAEHGHRMFDGALDVLRILSEAFPLYIITNGVKATQEKRLANAGINPYFQDVFISEDTGFQKPMKEFFEHVAACIDGFTPGDALIIGDSLTSDILGGINSGIDTCWYNPDAKENPFGFKADFEIRQLNELFRILGR</sequence>
<evidence type="ECO:0008006" key="3">
    <source>
        <dbReference type="Google" id="ProtNLM"/>
    </source>
</evidence>
<dbReference type="Gene3D" id="1.10.150.240">
    <property type="entry name" value="Putative phosphatase, domain 2"/>
    <property type="match status" value="1"/>
</dbReference>
<dbReference type="PANTHER" id="PTHR47478">
    <property type="match status" value="1"/>
</dbReference>
<dbReference type="GO" id="GO:0008253">
    <property type="term" value="F:5'-nucleotidase activity"/>
    <property type="evidence" value="ECO:0007669"/>
    <property type="project" value="InterPro"/>
</dbReference>
<dbReference type="EMBL" id="LAYZ01000025">
    <property type="protein sequence ID" value="KKK33353.1"/>
    <property type="molecule type" value="Genomic_DNA"/>
</dbReference>
<keyword evidence="2" id="KW-1185">Reference proteome</keyword>
<dbReference type="NCBIfam" id="TIGR02254">
    <property type="entry name" value="YjjG_YfnB"/>
    <property type="match status" value="1"/>
</dbReference>
<dbReference type="InterPro" id="IPR011951">
    <property type="entry name" value="HAD-SF_hydro_IA_YjjG/PynA"/>
</dbReference>
<dbReference type="Proteomes" id="UP000034287">
    <property type="component" value="Unassembled WGS sequence"/>
</dbReference>
<dbReference type="SFLD" id="SFLDG01129">
    <property type="entry name" value="C1.5:_HAD__Beta-PGM__Phosphata"/>
    <property type="match status" value="1"/>
</dbReference>
<dbReference type="NCBIfam" id="TIGR01549">
    <property type="entry name" value="HAD-SF-IA-v1"/>
    <property type="match status" value="1"/>
</dbReference>
<evidence type="ECO:0000313" key="2">
    <source>
        <dbReference type="Proteomes" id="UP000034287"/>
    </source>
</evidence>
<evidence type="ECO:0000313" key="1">
    <source>
        <dbReference type="EMBL" id="KKK33353.1"/>
    </source>
</evidence>
<dbReference type="InterPro" id="IPR023214">
    <property type="entry name" value="HAD_sf"/>
</dbReference>
<comment type="caution">
    <text evidence="1">The sequence shown here is derived from an EMBL/GenBank/DDBJ whole genome shotgun (WGS) entry which is preliminary data.</text>
</comment>
<accession>A0A0M2SGF9</accession>
<proteinExistence type="predicted"/>
<dbReference type="OrthoDB" id="9802350at2"/>
<name>A0A0M2SGF9_9STAP</name>
<dbReference type="Gene3D" id="3.40.50.1000">
    <property type="entry name" value="HAD superfamily/HAD-like"/>
    <property type="match status" value="1"/>
</dbReference>
<protein>
    <recommendedName>
        <fullName evidence="3">HAD family hydrolase</fullName>
    </recommendedName>
</protein>
<dbReference type="InterPro" id="IPR006439">
    <property type="entry name" value="HAD-SF_hydro_IA"/>
</dbReference>
<dbReference type="Pfam" id="PF00702">
    <property type="entry name" value="Hydrolase"/>
    <property type="match status" value="1"/>
</dbReference>
<dbReference type="CDD" id="cd04305">
    <property type="entry name" value="HAD_Neu5Ac-Pase_like"/>
    <property type="match status" value="1"/>
</dbReference>
<dbReference type="PANTHER" id="PTHR47478:SF1">
    <property type="entry name" value="PYRIMIDINE 5'-NUCLEOTIDASE YJJG"/>
    <property type="match status" value="1"/>
</dbReference>
<dbReference type="PATRIC" id="fig|1432562.3.peg.2272"/>
<dbReference type="InterPro" id="IPR036412">
    <property type="entry name" value="HAD-like_sf"/>
</dbReference>
<gene>
    <name evidence="1" type="ORF">WN59_11395</name>
</gene>
<dbReference type="SUPFAM" id="SSF56784">
    <property type="entry name" value="HAD-like"/>
    <property type="match status" value="1"/>
</dbReference>
<reference evidence="1 2" key="1">
    <citation type="submission" date="2015-04" db="EMBL/GenBank/DDBJ databases">
        <title>Taxonomic description and genome sequence of Salinicoccus sediminis sp. nov., a novel hyper halotolerant bacterium isolated from marine sediment.</title>
        <authorList>
            <person name="Mathan Kumar R."/>
            <person name="Kaur G."/>
            <person name="Kumar N."/>
            <person name="Kumar A."/>
            <person name="Singh N.K."/>
            <person name="Kaur N."/>
            <person name="Mayilraj S."/>
        </authorList>
    </citation>
    <scope>NUCLEOTIDE SEQUENCE [LARGE SCALE GENOMIC DNA]</scope>
    <source>
        <strain evidence="1 2">SV-16</strain>
    </source>
</reference>
<dbReference type="AlphaFoldDB" id="A0A0M2SGF9"/>
<dbReference type="STRING" id="1432562.WN59_11395"/>